<sequence>MDISISLVELEDCHALLLFERQNKAWFELHIPPRDDGFYSQQGVEEHIRELVLFHRAKLCYPMLIRSNEGEICGRINLNVSEADMSYAEVGYRIGEAYTGKGVASFALSLLLDYAKKTAGLKTLKAHALTSNLASQKVLENNQFKRIEKIKDFAVFHENCSDAYLYQREI</sequence>
<dbReference type="InterPro" id="IPR051531">
    <property type="entry name" value="N-acetyltransferase"/>
</dbReference>
<protein>
    <submittedName>
        <fullName evidence="5">N-acetyltransferase</fullName>
    </submittedName>
</protein>
<dbReference type="Pfam" id="PF13302">
    <property type="entry name" value="Acetyltransf_3"/>
    <property type="match status" value="1"/>
</dbReference>
<dbReference type="PANTHER" id="PTHR43792:SF8">
    <property type="entry name" value="[RIBOSOMAL PROTEIN US5]-ALANINE N-ACETYLTRANSFERASE"/>
    <property type="match status" value="1"/>
</dbReference>
<dbReference type="InterPro" id="IPR000182">
    <property type="entry name" value="GNAT_dom"/>
</dbReference>
<name>A0A3G4VGX6_9VIBR</name>
<dbReference type="GO" id="GO:0005737">
    <property type="term" value="C:cytoplasm"/>
    <property type="evidence" value="ECO:0007669"/>
    <property type="project" value="TreeGrafter"/>
</dbReference>
<evidence type="ECO:0000256" key="3">
    <source>
        <dbReference type="ARBA" id="ARBA00038502"/>
    </source>
</evidence>
<evidence type="ECO:0000313" key="6">
    <source>
        <dbReference type="Proteomes" id="UP000279760"/>
    </source>
</evidence>
<proteinExistence type="inferred from homology"/>
<dbReference type="Proteomes" id="UP000279760">
    <property type="component" value="Chromosome 1"/>
</dbReference>
<gene>
    <name evidence="5" type="ORF">ECB94_13760</name>
</gene>
<evidence type="ECO:0000313" key="5">
    <source>
        <dbReference type="EMBL" id="AYV22241.1"/>
    </source>
</evidence>
<feature type="domain" description="N-acetyltransferase" evidence="4">
    <location>
        <begin position="3"/>
        <end position="170"/>
    </location>
</feature>
<comment type="similarity">
    <text evidence="3">Belongs to the acetyltransferase family. RimJ subfamily.</text>
</comment>
<dbReference type="RefSeq" id="WP_124940776.1">
    <property type="nucleotide sequence ID" value="NZ_CP033577.1"/>
</dbReference>
<dbReference type="SUPFAM" id="SSF55729">
    <property type="entry name" value="Acyl-CoA N-acyltransferases (Nat)"/>
    <property type="match status" value="1"/>
</dbReference>
<dbReference type="Gene3D" id="3.40.630.30">
    <property type="match status" value="1"/>
</dbReference>
<keyword evidence="1 5" id="KW-0808">Transferase</keyword>
<evidence type="ECO:0000256" key="2">
    <source>
        <dbReference type="ARBA" id="ARBA00023315"/>
    </source>
</evidence>
<dbReference type="InterPro" id="IPR016181">
    <property type="entry name" value="Acyl_CoA_acyltransferase"/>
</dbReference>
<dbReference type="PANTHER" id="PTHR43792">
    <property type="entry name" value="GNAT FAMILY, PUTATIVE (AFU_ORTHOLOGUE AFUA_3G00765)-RELATED-RELATED"/>
    <property type="match status" value="1"/>
</dbReference>
<evidence type="ECO:0000259" key="4">
    <source>
        <dbReference type="PROSITE" id="PS51186"/>
    </source>
</evidence>
<accession>A0A3G4VGX6</accession>
<dbReference type="GO" id="GO:0008999">
    <property type="term" value="F:protein-N-terminal-alanine acetyltransferase activity"/>
    <property type="evidence" value="ECO:0007669"/>
    <property type="project" value="TreeGrafter"/>
</dbReference>
<dbReference type="EMBL" id="CP033577">
    <property type="protein sequence ID" value="AYV22241.1"/>
    <property type="molecule type" value="Genomic_DNA"/>
</dbReference>
<reference evidence="5 6" key="1">
    <citation type="submission" date="2018-11" db="EMBL/GenBank/DDBJ databases">
        <title>Complete Genome Sequence of Vbrio mediterranei 117-T6: a Potential Pathogen Bacteria Isolated from the Conchocelis of Pyropia.</title>
        <authorList>
            <person name="Liu Q."/>
        </authorList>
    </citation>
    <scope>NUCLEOTIDE SEQUENCE [LARGE SCALE GENOMIC DNA]</scope>
    <source>
        <strain evidence="5 6">117-T6</strain>
    </source>
</reference>
<dbReference type="PROSITE" id="PS51186">
    <property type="entry name" value="GNAT"/>
    <property type="match status" value="1"/>
</dbReference>
<organism evidence="5 6">
    <name type="scientific">Vibrio mediterranei</name>
    <dbReference type="NCBI Taxonomy" id="689"/>
    <lineage>
        <taxon>Bacteria</taxon>
        <taxon>Pseudomonadati</taxon>
        <taxon>Pseudomonadota</taxon>
        <taxon>Gammaproteobacteria</taxon>
        <taxon>Vibrionales</taxon>
        <taxon>Vibrionaceae</taxon>
        <taxon>Vibrio</taxon>
    </lineage>
</organism>
<keyword evidence="2" id="KW-0012">Acyltransferase</keyword>
<dbReference type="AlphaFoldDB" id="A0A3G4VGX6"/>
<evidence type="ECO:0000256" key="1">
    <source>
        <dbReference type="ARBA" id="ARBA00022679"/>
    </source>
</evidence>